<protein>
    <submittedName>
        <fullName evidence="11">Endoplasmic reticulum aminopeptidase 1</fullName>
    </submittedName>
</protein>
<evidence type="ECO:0000256" key="1">
    <source>
        <dbReference type="ARBA" id="ARBA00010136"/>
    </source>
</evidence>
<accession>A0A210Q9Z7</accession>
<comment type="similarity">
    <text evidence="1">Belongs to the peptidase M1 family.</text>
</comment>
<comment type="caution">
    <text evidence="11">The sequence shown here is derived from an EMBL/GenBank/DDBJ whole genome shotgun (WGS) entry which is preliminary data.</text>
</comment>
<dbReference type="Pfam" id="PF17900">
    <property type="entry name" value="Peptidase_M1_N"/>
    <property type="match status" value="1"/>
</dbReference>
<dbReference type="GO" id="GO:0008270">
    <property type="term" value="F:zinc ion binding"/>
    <property type="evidence" value="ECO:0007669"/>
    <property type="project" value="InterPro"/>
</dbReference>
<keyword evidence="3 8" id="KW-0479">Metal-binding</keyword>
<dbReference type="GO" id="GO:0016020">
    <property type="term" value="C:membrane"/>
    <property type="evidence" value="ECO:0007669"/>
    <property type="project" value="TreeGrafter"/>
</dbReference>
<dbReference type="InterPro" id="IPR042097">
    <property type="entry name" value="Aminopeptidase_N-like_N_sf"/>
</dbReference>
<dbReference type="PANTHER" id="PTHR11533">
    <property type="entry name" value="PROTEASE M1 ZINC METALLOPROTEASE"/>
    <property type="match status" value="1"/>
</dbReference>
<dbReference type="InterPro" id="IPR050344">
    <property type="entry name" value="Peptidase_M1_aminopeptidases"/>
</dbReference>
<evidence type="ECO:0000256" key="3">
    <source>
        <dbReference type="ARBA" id="ARBA00022723"/>
    </source>
</evidence>
<feature type="domain" description="Aminopeptidase N-like N-terminal" evidence="10">
    <location>
        <begin position="25"/>
        <end position="96"/>
    </location>
</feature>
<evidence type="ECO:0000256" key="4">
    <source>
        <dbReference type="ARBA" id="ARBA00022801"/>
    </source>
</evidence>
<evidence type="ECO:0000313" key="11">
    <source>
        <dbReference type="EMBL" id="OWF45519.1"/>
    </source>
</evidence>
<dbReference type="InterPro" id="IPR034016">
    <property type="entry name" value="M1_APN-typ"/>
</dbReference>
<dbReference type="PRINTS" id="PR00756">
    <property type="entry name" value="ALADIPTASE"/>
</dbReference>
<gene>
    <name evidence="11" type="ORF">KP79_PYT07846</name>
</gene>
<dbReference type="GO" id="GO:0005737">
    <property type="term" value="C:cytoplasm"/>
    <property type="evidence" value="ECO:0007669"/>
    <property type="project" value="TreeGrafter"/>
</dbReference>
<feature type="binding site" evidence="8">
    <location>
        <position position="207"/>
    </location>
    <ligand>
        <name>Zn(2+)</name>
        <dbReference type="ChEBI" id="CHEBI:29105"/>
        <note>catalytic</note>
    </ligand>
</feature>
<evidence type="ECO:0000313" key="12">
    <source>
        <dbReference type="Proteomes" id="UP000242188"/>
    </source>
</evidence>
<dbReference type="GO" id="GO:0043171">
    <property type="term" value="P:peptide catabolic process"/>
    <property type="evidence" value="ECO:0007669"/>
    <property type="project" value="TreeGrafter"/>
</dbReference>
<dbReference type="EMBL" id="NEDP02004476">
    <property type="protein sequence ID" value="OWF45519.1"/>
    <property type="molecule type" value="Genomic_DNA"/>
</dbReference>
<feature type="domain" description="Peptidase M1 membrane alanine aminopeptidase" evidence="9">
    <location>
        <begin position="131"/>
        <end position="250"/>
    </location>
</feature>
<comment type="cofactor">
    <cofactor evidence="8">
        <name>Zn(2+)</name>
        <dbReference type="ChEBI" id="CHEBI:29105"/>
    </cofactor>
    <text evidence="8">Binds 1 zinc ion per subunit.</text>
</comment>
<evidence type="ECO:0000256" key="7">
    <source>
        <dbReference type="PIRSR" id="PIRSR634016-1"/>
    </source>
</evidence>
<evidence type="ECO:0000256" key="2">
    <source>
        <dbReference type="ARBA" id="ARBA00022670"/>
    </source>
</evidence>
<keyword evidence="12" id="KW-1185">Reference proteome</keyword>
<name>A0A210Q9Z7_MIZYE</name>
<dbReference type="PANTHER" id="PTHR11533:SF299">
    <property type="entry name" value="AMINOPEPTIDASE"/>
    <property type="match status" value="1"/>
</dbReference>
<dbReference type="OrthoDB" id="510539at2759"/>
<dbReference type="SUPFAM" id="SSF63737">
    <property type="entry name" value="Leukotriene A4 hydrolase N-terminal domain"/>
    <property type="match status" value="1"/>
</dbReference>
<keyword evidence="2" id="KW-0645">Protease</keyword>
<dbReference type="Proteomes" id="UP000242188">
    <property type="component" value="Unassembled WGS sequence"/>
</dbReference>
<dbReference type="InterPro" id="IPR001930">
    <property type="entry name" value="Peptidase_M1"/>
</dbReference>
<dbReference type="CDD" id="cd09601">
    <property type="entry name" value="M1_APN-Q_like"/>
    <property type="match status" value="1"/>
</dbReference>
<keyword evidence="6" id="KW-0482">Metalloprotease</keyword>
<dbReference type="InterPro" id="IPR045357">
    <property type="entry name" value="Aminopeptidase_N-like_N"/>
</dbReference>
<evidence type="ECO:0000256" key="5">
    <source>
        <dbReference type="ARBA" id="ARBA00022833"/>
    </source>
</evidence>
<dbReference type="GO" id="GO:0070006">
    <property type="term" value="F:metalloaminopeptidase activity"/>
    <property type="evidence" value="ECO:0007669"/>
    <property type="project" value="TreeGrafter"/>
</dbReference>
<dbReference type="SUPFAM" id="SSF55486">
    <property type="entry name" value="Metalloproteases ('zincins'), catalytic domain"/>
    <property type="match status" value="1"/>
</dbReference>
<evidence type="ECO:0000256" key="8">
    <source>
        <dbReference type="PIRSR" id="PIRSR634016-3"/>
    </source>
</evidence>
<keyword evidence="11" id="KW-0031">Aminopeptidase</keyword>
<proteinExistence type="inferred from homology"/>
<evidence type="ECO:0000259" key="9">
    <source>
        <dbReference type="Pfam" id="PF01433"/>
    </source>
</evidence>
<dbReference type="InterPro" id="IPR027268">
    <property type="entry name" value="Peptidase_M4/M1_CTD_sf"/>
</dbReference>
<dbReference type="AlphaFoldDB" id="A0A210Q9Z7"/>
<reference evidence="11 12" key="1">
    <citation type="journal article" date="2017" name="Nat. Ecol. Evol.">
        <title>Scallop genome provides insights into evolution of bilaterian karyotype and development.</title>
        <authorList>
            <person name="Wang S."/>
            <person name="Zhang J."/>
            <person name="Jiao W."/>
            <person name="Li J."/>
            <person name="Xun X."/>
            <person name="Sun Y."/>
            <person name="Guo X."/>
            <person name="Huan P."/>
            <person name="Dong B."/>
            <person name="Zhang L."/>
            <person name="Hu X."/>
            <person name="Sun X."/>
            <person name="Wang J."/>
            <person name="Zhao C."/>
            <person name="Wang Y."/>
            <person name="Wang D."/>
            <person name="Huang X."/>
            <person name="Wang R."/>
            <person name="Lv J."/>
            <person name="Li Y."/>
            <person name="Zhang Z."/>
            <person name="Liu B."/>
            <person name="Lu W."/>
            <person name="Hui Y."/>
            <person name="Liang J."/>
            <person name="Zhou Z."/>
            <person name="Hou R."/>
            <person name="Li X."/>
            <person name="Liu Y."/>
            <person name="Li H."/>
            <person name="Ning X."/>
            <person name="Lin Y."/>
            <person name="Zhao L."/>
            <person name="Xing Q."/>
            <person name="Dou J."/>
            <person name="Li Y."/>
            <person name="Mao J."/>
            <person name="Guo H."/>
            <person name="Dou H."/>
            <person name="Li T."/>
            <person name="Mu C."/>
            <person name="Jiang W."/>
            <person name="Fu Q."/>
            <person name="Fu X."/>
            <person name="Miao Y."/>
            <person name="Liu J."/>
            <person name="Yu Q."/>
            <person name="Li R."/>
            <person name="Liao H."/>
            <person name="Li X."/>
            <person name="Kong Y."/>
            <person name="Jiang Z."/>
            <person name="Chourrout D."/>
            <person name="Li R."/>
            <person name="Bao Z."/>
        </authorList>
    </citation>
    <scope>NUCLEOTIDE SEQUENCE [LARGE SCALE GENOMIC DNA]</scope>
    <source>
        <strain evidence="11 12">PY_sf001</strain>
    </source>
</reference>
<dbReference type="GO" id="GO:0005615">
    <property type="term" value="C:extracellular space"/>
    <property type="evidence" value="ECO:0007669"/>
    <property type="project" value="TreeGrafter"/>
</dbReference>
<feature type="binding site" evidence="8">
    <location>
        <position position="203"/>
    </location>
    <ligand>
        <name>Zn(2+)</name>
        <dbReference type="ChEBI" id="CHEBI:29105"/>
        <note>catalytic</note>
    </ligand>
</feature>
<evidence type="ECO:0000259" key="10">
    <source>
        <dbReference type="Pfam" id="PF17900"/>
    </source>
</evidence>
<dbReference type="STRING" id="6573.A0A210Q9Z7"/>
<dbReference type="FunFam" id="1.10.390.10:FF:000033">
    <property type="entry name" value="Endoplasmic reticulum aminopeptidase 1b"/>
    <property type="match status" value="1"/>
</dbReference>
<feature type="active site" description="Proton acceptor" evidence="7">
    <location>
        <position position="204"/>
    </location>
</feature>
<dbReference type="Gene3D" id="1.10.390.10">
    <property type="entry name" value="Neutral Protease Domain 2"/>
    <property type="match status" value="1"/>
</dbReference>
<dbReference type="Pfam" id="PF01433">
    <property type="entry name" value="Peptidase_M1"/>
    <property type="match status" value="1"/>
</dbReference>
<dbReference type="InterPro" id="IPR014782">
    <property type="entry name" value="Peptidase_M1_dom"/>
</dbReference>
<keyword evidence="5 8" id="KW-0862">Zinc</keyword>
<feature type="binding site" evidence="8">
    <location>
        <position position="226"/>
    </location>
    <ligand>
        <name>Zn(2+)</name>
        <dbReference type="ChEBI" id="CHEBI:29105"/>
        <note>catalytic</note>
    </ligand>
</feature>
<evidence type="ECO:0000256" key="6">
    <source>
        <dbReference type="ARBA" id="ARBA00023049"/>
    </source>
</evidence>
<sequence>MEFKLTLIIDILLNQPTNTLSLFTRYLAVTQFQHTFARSAFPCFDEPALKATFSITLERQPQIFTLSNMPLNRTESLGDGYYADVYDKSVSMSTYLVAFTLCDFLNVTKRTSNNVEFGVFSRPEYINQTSFALDTGSKMLDAFENYFNISFTLPKVDNIALPDFYYGAMENWGLVTYRELYLLYEEGISTTSNLEVIAEIIAHELAHMWFGNIVSPMWWDDIWLNEGFATFLSYLGMDRVLPEWKMESIVLIK</sequence>
<dbReference type="Gene3D" id="2.60.40.1730">
    <property type="entry name" value="tricorn interacting facor f3 domain"/>
    <property type="match status" value="1"/>
</dbReference>
<dbReference type="GO" id="GO:0042277">
    <property type="term" value="F:peptide binding"/>
    <property type="evidence" value="ECO:0007669"/>
    <property type="project" value="TreeGrafter"/>
</dbReference>
<dbReference type="GO" id="GO:0006508">
    <property type="term" value="P:proteolysis"/>
    <property type="evidence" value="ECO:0007669"/>
    <property type="project" value="UniProtKB-KW"/>
</dbReference>
<organism evidence="11 12">
    <name type="scientific">Mizuhopecten yessoensis</name>
    <name type="common">Japanese scallop</name>
    <name type="synonym">Patinopecten yessoensis</name>
    <dbReference type="NCBI Taxonomy" id="6573"/>
    <lineage>
        <taxon>Eukaryota</taxon>
        <taxon>Metazoa</taxon>
        <taxon>Spiralia</taxon>
        <taxon>Lophotrochozoa</taxon>
        <taxon>Mollusca</taxon>
        <taxon>Bivalvia</taxon>
        <taxon>Autobranchia</taxon>
        <taxon>Pteriomorphia</taxon>
        <taxon>Pectinida</taxon>
        <taxon>Pectinoidea</taxon>
        <taxon>Pectinidae</taxon>
        <taxon>Mizuhopecten</taxon>
    </lineage>
</organism>
<keyword evidence="4" id="KW-0378">Hydrolase</keyword>